<dbReference type="PANTHER" id="PTHR13568">
    <property type="entry name" value="FAM11A, B PROTEIN"/>
    <property type="match status" value="1"/>
</dbReference>
<accession>A0A023GM14</accession>
<dbReference type="Pfam" id="PF10269">
    <property type="entry name" value="Tmemb_185A"/>
    <property type="match status" value="1"/>
</dbReference>
<keyword evidence="1" id="KW-1133">Transmembrane helix</keyword>
<dbReference type="EMBL" id="GBBM01001553">
    <property type="protein sequence ID" value="JAC33865.1"/>
    <property type="molecule type" value="mRNA"/>
</dbReference>
<feature type="transmembrane region" description="Helical" evidence="1">
    <location>
        <begin position="251"/>
        <end position="269"/>
    </location>
</feature>
<evidence type="ECO:0000313" key="2">
    <source>
        <dbReference type="EMBL" id="JAC33865.1"/>
    </source>
</evidence>
<reference evidence="2" key="1">
    <citation type="submission" date="2014-03" db="EMBL/GenBank/DDBJ databases">
        <title>The sialotranscriptome of Amblyomma triste, Amblyomma parvum and Amblyomma cajennense ticks, uncovered by 454-based RNA-seq.</title>
        <authorList>
            <person name="Garcia G.R."/>
            <person name="Gardinassi L.G."/>
            <person name="Ribeiro J.M."/>
            <person name="Anatriello E."/>
            <person name="Ferreira B.R."/>
            <person name="Moreira H.N."/>
            <person name="Mafra C."/>
            <person name="Olegario M.M."/>
            <person name="Szabo P.J."/>
            <person name="Miranda-Santos I.K."/>
            <person name="Maruyama S.R."/>
        </authorList>
    </citation>
    <scope>NUCLEOTIDE SEQUENCE</scope>
    <source>
        <strain evidence="2">Mato Grasso do Sul</strain>
        <tissue evidence="2">Salivary glands</tissue>
    </source>
</reference>
<feature type="transmembrane region" description="Helical" evidence="1">
    <location>
        <begin position="140"/>
        <end position="158"/>
    </location>
</feature>
<feature type="transmembrane region" description="Helical" evidence="1">
    <location>
        <begin position="38"/>
        <end position="67"/>
    </location>
</feature>
<dbReference type="InterPro" id="IPR019396">
    <property type="entry name" value="TM_Fragile-X-F-assoc"/>
</dbReference>
<keyword evidence="1" id="KW-0812">Transmembrane</keyword>
<feature type="transmembrane region" description="Helical" evidence="1">
    <location>
        <begin position="112"/>
        <end position="133"/>
    </location>
</feature>
<dbReference type="PANTHER" id="PTHR13568:SF6">
    <property type="entry name" value="TRANSMEMBRANE PROTEIN 185A"/>
    <property type="match status" value="1"/>
</dbReference>
<name>A0A023GM14_AMBTT</name>
<evidence type="ECO:0000256" key="1">
    <source>
        <dbReference type="SAM" id="Phobius"/>
    </source>
</evidence>
<dbReference type="AlphaFoldDB" id="A0A023GM14"/>
<proteinExistence type="evidence at transcript level"/>
<sequence length="350" mass="40079">MNLQSLFEDFNPSRFLVHCCLLAFTLLFSLRLDGLISWNYWVVFLPLWIWKFMVIVGAVVGSYVWWMHPQYRNEGDGHVHYKAMVISLFLQLLLLVFEVLACDKLQNDRHLWTLVFIPLIFISVLSIAVCIWAVKHDRSFELELFCSVNVLQFIFLALQLDKFIVWSWVVVFVPLWIVMCLAVIGVLYAIIFASILLRTPEVSPEQRRTSLHSAVSYSMIVGPLLVFLVLLSNKLDTLDTEDSLGYTETCTPLYFTFLVLIFLSFGSKGGNHWWFGIRKDFCQFLLGACPLLQEYGNISYSLHNNEVDSSPPGDTVTVSEIKSIPRQRPRSSVLSEPRPIVAALAIDTPD</sequence>
<keyword evidence="1" id="KW-0472">Membrane</keyword>
<feature type="transmembrane region" description="Helical" evidence="1">
    <location>
        <begin position="164"/>
        <end position="197"/>
    </location>
</feature>
<feature type="transmembrane region" description="Helical" evidence="1">
    <location>
        <begin position="209"/>
        <end position="231"/>
    </location>
</feature>
<protein>
    <submittedName>
        <fullName evidence="2">Putative conserved plasma membrane protein</fullName>
    </submittedName>
</protein>
<feature type="transmembrane region" description="Helical" evidence="1">
    <location>
        <begin position="79"/>
        <end position="100"/>
    </location>
</feature>
<organism evidence="2">
    <name type="scientific">Amblyomma triste</name>
    <name type="common">Neotropical tick</name>
    <dbReference type="NCBI Taxonomy" id="251400"/>
    <lineage>
        <taxon>Eukaryota</taxon>
        <taxon>Metazoa</taxon>
        <taxon>Ecdysozoa</taxon>
        <taxon>Arthropoda</taxon>
        <taxon>Chelicerata</taxon>
        <taxon>Arachnida</taxon>
        <taxon>Acari</taxon>
        <taxon>Parasitiformes</taxon>
        <taxon>Ixodida</taxon>
        <taxon>Ixodoidea</taxon>
        <taxon>Ixodidae</taxon>
        <taxon>Amblyomminae</taxon>
        <taxon>Amblyomma</taxon>
    </lineage>
</organism>
<feature type="transmembrane region" description="Helical" evidence="1">
    <location>
        <begin position="12"/>
        <end position="32"/>
    </location>
</feature>